<evidence type="ECO:0008006" key="4">
    <source>
        <dbReference type="Google" id="ProtNLM"/>
    </source>
</evidence>
<protein>
    <recommendedName>
        <fullName evidence="4">YtxH-like protein</fullName>
    </recommendedName>
</protein>
<keyword evidence="3" id="KW-1185">Reference proteome</keyword>
<gene>
    <name evidence="2" type="ORF">P9989_09690</name>
</gene>
<name>A0ABY8J3D9_9BACI</name>
<organism evidence="2 3">
    <name type="scientific">Halobacillus naozhouensis</name>
    <dbReference type="NCBI Taxonomy" id="554880"/>
    <lineage>
        <taxon>Bacteria</taxon>
        <taxon>Bacillati</taxon>
        <taxon>Bacillota</taxon>
        <taxon>Bacilli</taxon>
        <taxon>Bacillales</taxon>
        <taxon>Bacillaceae</taxon>
        <taxon>Halobacillus</taxon>
    </lineage>
</organism>
<dbReference type="Proteomes" id="UP001221597">
    <property type="component" value="Chromosome"/>
</dbReference>
<accession>A0ABY8J3D9</accession>
<dbReference type="EMBL" id="CP121671">
    <property type="protein sequence ID" value="WFT76606.1"/>
    <property type="molecule type" value="Genomic_DNA"/>
</dbReference>
<feature type="region of interest" description="Disordered" evidence="1">
    <location>
        <begin position="42"/>
        <end position="70"/>
    </location>
</feature>
<evidence type="ECO:0000313" key="3">
    <source>
        <dbReference type="Proteomes" id="UP001221597"/>
    </source>
</evidence>
<dbReference type="RefSeq" id="WP_283078555.1">
    <property type="nucleotide sequence ID" value="NZ_CP121671.1"/>
</dbReference>
<sequence>MKKRWIFTAVGAAAGGTLAYFMKDEDNRQRVKDKAKTVQANFMQDGQKADMPVEEAGQPEEVSNMENSKMVSEGSQFGVQYYNELTEKEREILEKSNS</sequence>
<evidence type="ECO:0000313" key="2">
    <source>
        <dbReference type="EMBL" id="WFT76606.1"/>
    </source>
</evidence>
<proteinExistence type="predicted"/>
<evidence type="ECO:0000256" key="1">
    <source>
        <dbReference type="SAM" id="MobiDB-lite"/>
    </source>
</evidence>
<reference evidence="2 3" key="1">
    <citation type="submission" date="2023-04" db="EMBL/GenBank/DDBJ databases">
        <title>Genome sequence of Halobacillus naozhouensis KACC 21980.</title>
        <authorList>
            <person name="Kim S."/>
            <person name="Heo J."/>
            <person name="Kwon S.-W."/>
        </authorList>
    </citation>
    <scope>NUCLEOTIDE SEQUENCE [LARGE SCALE GENOMIC DNA]</scope>
    <source>
        <strain evidence="2 3">KCTC 13234</strain>
    </source>
</reference>